<evidence type="ECO:0008006" key="4">
    <source>
        <dbReference type="Google" id="ProtNLM"/>
    </source>
</evidence>
<dbReference type="EMBL" id="JBHTKH010000007">
    <property type="protein sequence ID" value="MFD1055021.1"/>
    <property type="molecule type" value="Genomic_DNA"/>
</dbReference>
<dbReference type="Proteomes" id="UP001597046">
    <property type="component" value="Unassembled WGS sequence"/>
</dbReference>
<feature type="compositionally biased region" description="Low complexity" evidence="1">
    <location>
        <begin position="45"/>
        <end position="57"/>
    </location>
</feature>
<dbReference type="RefSeq" id="WP_386052925.1">
    <property type="nucleotide sequence ID" value="NZ_JBHTKH010000007.1"/>
</dbReference>
<feature type="region of interest" description="Disordered" evidence="1">
    <location>
        <begin position="40"/>
        <end position="67"/>
    </location>
</feature>
<organism evidence="2 3">
    <name type="scientific">Terrabacter terrigena</name>
    <dbReference type="NCBI Taxonomy" id="574718"/>
    <lineage>
        <taxon>Bacteria</taxon>
        <taxon>Bacillati</taxon>
        <taxon>Actinomycetota</taxon>
        <taxon>Actinomycetes</taxon>
        <taxon>Micrococcales</taxon>
        <taxon>Intrasporangiaceae</taxon>
        <taxon>Terrabacter</taxon>
    </lineage>
</organism>
<comment type="caution">
    <text evidence="2">The sequence shown here is derived from an EMBL/GenBank/DDBJ whole genome shotgun (WGS) entry which is preliminary data.</text>
</comment>
<reference evidence="3" key="1">
    <citation type="journal article" date="2019" name="Int. J. Syst. Evol. Microbiol.">
        <title>The Global Catalogue of Microorganisms (GCM) 10K type strain sequencing project: providing services to taxonomists for standard genome sequencing and annotation.</title>
        <authorList>
            <consortium name="The Broad Institute Genomics Platform"/>
            <consortium name="The Broad Institute Genome Sequencing Center for Infectious Disease"/>
            <person name="Wu L."/>
            <person name="Ma J."/>
        </authorList>
    </citation>
    <scope>NUCLEOTIDE SEQUENCE [LARGE SCALE GENOMIC DNA]</scope>
    <source>
        <strain evidence="3">CCUG 57508</strain>
    </source>
</reference>
<accession>A0ABW3MWS8</accession>
<name>A0ABW3MWS8_9MICO</name>
<sequence>MADKRKEYAVDINGIEHSMLLEPEDAEALYGENAKEVKATRSRKAATASNTEGAAANKAGDAENKGA</sequence>
<proteinExistence type="predicted"/>
<evidence type="ECO:0000256" key="1">
    <source>
        <dbReference type="SAM" id="MobiDB-lite"/>
    </source>
</evidence>
<evidence type="ECO:0000313" key="3">
    <source>
        <dbReference type="Proteomes" id="UP001597046"/>
    </source>
</evidence>
<evidence type="ECO:0000313" key="2">
    <source>
        <dbReference type="EMBL" id="MFD1055021.1"/>
    </source>
</evidence>
<keyword evidence="3" id="KW-1185">Reference proteome</keyword>
<protein>
    <recommendedName>
        <fullName evidence="4">Lsr2 protein</fullName>
    </recommendedName>
</protein>
<gene>
    <name evidence="2" type="ORF">ACFQ2V_11950</name>
</gene>